<gene>
    <name evidence="1" type="ORF">A3G49_04200</name>
</gene>
<organism evidence="1 2">
    <name type="scientific">Candidatus Sungbacteria bacterium RIFCSPLOWO2_12_FULL_41_11</name>
    <dbReference type="NCBI Taxonomy" id="1802286"/>
    <lineage>
        <taxon>Bacteria</taxon>
        <taxon>Candidatus Sungiibacteriota</taxon>
    </lineage>
</organism>
<dbReference type="Proteomes" id="UP000177171">
    <property type="component" value="Unassembled WGS sequence"/>
</dbReference>
<proteinExistence type="predicted"/>
<name>A0A1G2LVG6_9BACT</name>
<comment type="caution">
    <text evidence="1">The sequence shown here is derived from an EMBL/GenBank/DDBJ whole genome shotgun (WGS) entry which is preliminary data.</text>
</comment>
<protein>
    <submittedName>
        <fullName evidence="1">Uncharacterized protein</fullName>
    </submittedName>
</protein>
<dbReference type="AlphaFoldDB" id="A0A1G2LVG6"/>
<evidence type="ECO:0000313" key="1">
    <source>
        <dbReference type="EMBL" id="OHA14862.1"/>
    </source>
</evidence>
<sequence>MNKDDLLKRLKEFAKNNEKKPHLFYASFQAQVLADFLASSDLPTRPHDNALDYLAPVIAKRIEDDARLPQHEQQLGPFTDYRLSSITALLSSGAEEITRHKTILSFTKLLVQATGFSNLEEHLKSYWDAQYNVLWQLADRFNSAVWQKGLYNLINKHSLRVGRFRKTNLKTSNFCGRISVIFERGRGKKSQAIWFSGEEGNPRKFGLGPGPEVPLNRAIEMVGEVISGWPESPEKQTKIMKPAIK</sequence>
<dbReference type="EMBL" id="MHQY01000001">
    <property type="protein sequence ID" value="OHA14862.1"/>
    <property type="molecule type" value="Genomic_DNA"/>
</dbReference>
<evidence type="ECO:0000313" key="2">
    <source>
        <dbReference type="Proteomes" id="UP000177171"/>
    </source>
</evidence>
<reference evidence="1 2" key="1">
    <citation type="journal article" date="2016" name="Nat. Commun.">
        <title>Thousands of microbial genomes shed light on interconnected biogeochemical processes in an aquifer system.</title>
        <authorList>
            <person name="Anantharaman K."/>
            <person name="Brown C.T."/>
            <person name="Hug L.A."/>
            <person name="Sharon I."/>
            <person name="Castelle C.J."/>
            <person name="Probst A.J."/>
            <person name="Thomas B.C."/>
            <person name="Singh A."/>
            <person name="Wilkins M.J."/>
            <person name="Karaoz U."/>
            <person name="Brodie E.L."/>
            <person name="Williams K.H."/>
            <person name="Hubbard S.S."/>
            <person name="Banfield J.F."/>
        </authorList>
    </citation>
    <scope>NUCLEOTIDE SEQUENCE [LARGE SCALE GENOMIC DNA]</scope>
</reference>
<accession>A0A1G2LVG6</accession>